<dbReference type="GO" id="GO:0016491">
    <property type="term" value="F:oxidoreductase activity"/>
    <property type="evidence" value="ECO:0007669"/>
    <property type="project" value="UniProtKB-KW"/>
</dbReference>
<keyword evidence="5" id="KW-0676">Redox-active center</keyword>
<keyword evidence="6" id="KW-1133">Transmembrane helix</keyword>
<comment type="caution">
    <text evidence="8">The sequence shown here is derived from an EMBL/GenBank/DDBJ whole genome shotgun (WGS) entry which is preliminary data.</text>
</comment>
<evidence type="ECO:0000256" key="4">
    <source>
        <dbReference type="ARBA" id="ARBA00023157"/>
    </source>
</evidence>
<dbReference type="CDD" id="cd02972">
    <property type="entry name" value="DsbA_family"/>
    <property type="match status" value="1"/>
</dbReference>
<keyword evidence="2" id="KW-0732">Signal</keyword>
<dbReference type="Proteomes" id="UP000176996">
    <property type="component" value="Unassembled WGS sequence"/>
</dbReference>
<keyword evidence="3" id="KW-0560">Oxidoreductase</keyword>
<dbReference type="EMBL" id="MFKK01000020">
    <property type="protein sequence ID" value="OGG40720.1"/>
    <property type="molecule type" value="Genomic_DNA"/>
</dbReference>
<dbReference type="PANTHER" id="PTHR13887">
    <property type="entry name" value="GLUTATHIONE S-TRANSFERASE KAPPA"/>
    <property type="match status" value="1"/>
</dbReference>
<dbReference type="SUPFAM" id="SSF52833">
    <property type="entry name" value="Thioredoxin-like"/>
    <property type="match status" value="1"/>
</dbReference>
<dbReference type="InterPro" id="IPR012336">
    <property type="entry name" value="Thioredoxin-like_fold"/>
</dbReference>
<dbReference type="Pfam" id="PF13462">
    <property type="entry name" value="Thioredoxin_4"/>
    <property type="match status" value="1"/>
</dbReference>
<dbReference type="PANTHER" id="PTHR13887:SF14">
    <property type="entry name" value="DISULFIDE BOND FORMATION PROTEIN D"/>
    <property type="match status" value="1"/>
</dbReference>
<reference evidence="8 9" key="1">
    <citation type="journal article" date="2016" name="Nat. Commun.">
        <title>Thousands of microbial genomes shed light on interconnected biogeochemical processes in an aquifer system.</title>
        <authorList>
            <person name="Anantharaman K."/>
            <person name="Brown C.T."/>
            <person name="Hug L.A."/>
            <person name="Sharon I."/>
            <person name="Castelle C.J."/>
            <person name="Probst A.J."/>
            <person name="Thomas B.C."/>
            <person name="Singh A."/>
            <person name="Wilkins M.J."/>
            <person name="Karaoz U."/>
            <person name="Brodie E.L."/>
            <person name="Williams K.H."/>
            <person name="Hubbard S.S."/>
            <person name="Banfield J.F."/>
        </authorList>
    </citation>
    <scope>NUCLEOTIDE SEQUENCE [LARGE SCALE GENOMIC DNA]</scope>
</reference>
<evidence type="ECO:0000259" key="7">
    <source>
        <dbReference type="PROSITE" id="PS51352"/>
    </source>
</evidence>
<evidence type="ECO:0000256" key="5">
    <source>
        <dbReference type="ARBA" id="ARBA00023284"/>
    </source>
</evidence>
<evidence type="ECO:0000256" key="3">
    <source>
        <dbReference type="ARBA" id="ARBA00023002"/>
    </source>
</evidence>
<proteinExistence type="inferred from homology"/>
<evidence type="ECO:0000313" key="8">
    <source>
        <dbReference type="EMBL" id="OGG40720.1"/>
    </source>
</evidence>
<evidence type="ECO:0000313" key="9">
    <source>
        <dbReference type="Proteomes" id="UP000176996"/>
    </source>
</evidence>
<accession>A0A1F6BUY2</accession>
<dbReference type="PROSITE" id="PS51352">
    <property type="entry name" value="THIOREDOXIN_2"/>
    <property type="match status" value="1"/>
</dbReference>
<evidence type="ECO:0000256" key="1">
    <source>
        <dbReference type="ARBA" id="ARBA00005791"/>
    </source>
</evidence>
<gene>
    <name evidence="8" type="ORF">A3A21_01875</name>
</gene>
<keyword evidence="4" id="KW-1015">Disulfide bond</keyword>
<dbReference type="Gene3D" id="3.40.30.10">
    <property type="entry name" value="Glutaredoxin"/>
    <property type="match status" value="1"/>
</dbReference>
<dbReference type="InterPro" id="IPR036249">
    <property type="entry name" value="Thioredoxin-like_sf"/>
</dbReference>
<feature type="transmembrane region" description="Helical" evidence="6">
    <location>
        <begin position="12"/>
        <end position="30"/>
    </location>
</feature>
<evidence type="ECO:0000256" key="6">
    <source>
        <dbReference type="SAM" id="Phobius"/>
    </source>
</evidence>
<sequence length="242" mass="26732">MEEGEQKKKDLLLPVSILIAAVLIAGSLVYSTGKNSVAGKKLASETLDEVSPEYVKEIDKNEHVLGDISAPVKIIEFSDLECPFCKRFHQTMKQVMEAYEGKVVWVYRHFPIDQLHSKARKESEASECAGELGGNEKFWEYVDKIYEVTPSNNGLDPALLPKLAEEIGLNKKAFEGCLKSGKYAEKIASQIEEAEKAGAKGTPYSIIITKKGKRYAIPGAFLFEDAGSQADMKRIVEAALKN</sequence>
<dbReference type="STRING" id="1798471.A3A21_01875"/>
<dbReference type="InterPro" id="IPR013766">
    <property type="entry name" value="Thioredoxin_domain"/>
</dbReference>
<organism evidence="8 9">
    <name type="scientific">Candidatus Jorgensenbacteria bacterium RIFCSPLOWO2_01_FULL_45_25b</name>
    <dbReference type="NCBI Taxonomy" id="1798471"/>
    <lineage>
        <taxon>Bacteria</taxon>
        <taxon>Candidatus Joergenseniibacteriota</taxon>
    </lineage>
</organism>
<keyword evidence="6" id="KW-0472">Membrane</keyword>
<comment type="similarity">
    <text evidence="1">Belongs to the thioredoxin family. DsbA subfamily.</text>
</comment>
<evidence type="ECO:0000256" key="2">
    <source>
        <dbReference type="ARBA" id="ARBA00022729"/>
    </source>
</evidence>
<feature type="domain" description="Thioredoxin" evidence="7">
    <location>
        <begin position="36"/>
        <end position="241"/>
    </location>
</feature>
<keyword evidence="6" id="KW-0812">Transmembrane</keyword>
<dbReference type="AlphaFoldDB" id="A0A1F6BUY2"/>
<name>A0A1F6BUY2_9BACT</name>
<protein>
    <recommendedName>
        <fullName evidence="7">Thioredoxin domain-containing protein</fullName>
    </recommendedName>
</protein>